<dbReference type="RefSeq" id="WP_068685349.1">
    <property type="nucleotide sequence ID" value="NZ_LYPA01000066.1"/>
</dbReference>
<keyword evidence="2" id="KW-0472">Membrane</keyword>
<dbReference type="EMBL" id="LYPA01000066">
    <property type="protein sequence ID" value="OBR64129.1"/>
    <property type="molecule type" value="Genomic_DNA"/>
</dbReference>
<feature type="compositionally biased region" description="Low complexity" evidence="1">
    <location>
        <begin position="81"/>
        <end position="94"/>
    </location>
</feature>
<keyword evidence="4" id="KW-1185">Reference proteome</keyword>
<proteinExistence type="predicted"/>
<protein>
    <submittedName>
        <fullName evidence="3">Uncharacterized protein</fullName>
    </submittedName>
</protein>
<dbReference type="Proteomes" id="UP000092024">
    <property type="component" value="Unassembled WGS sequence"/>
</dbReference>
<keyword evidence="2" id="KW-1133">Transmembrane helix</keyword>
<dbReference type="STRING" id="1844972.A7K91_16060"/>
<dbReference type="AlphaFoldDB" id="A0A1A5YEW6"/>
<keyword evidence="2" id="KW-0812">Transmembrane</keyword>
<feature type="region of interest" description="Disordered" evidence="1">
    <location>
        <begin position="81"/>
        <end position="113"/>
    </location>
</feature>
<accession>A0A1A5YEW6</accession>
<evidence type="ECO:0000256" key="1">
    <source>
        <dbReference type="SAM" id="MobiDB-lite"/>
    </source>
</evidence>
<organism evidence="3 4">
    <name type="scientific">Paenibacillus oryzae</name>
    <dbReference type="NCBI Taxonomy" id="1844972"/>
    <lineage>
        <taxon>Bacteria</taxon>
        <taxon>Bacillati</taxon>
        <taxon>Bacillota</taxon>
        <taxon>Bacilli</taxon>
        <taxon>Bacillales</taxon>
        <taxon>Paenibacillaceae</taxon>
        <taxon>Paenibacillus</taxon>
    </lineage>
</organism>
<sequence length="285" mass="32484">MKPETPDWYKSLQSNPLKTETFSHQLAFKIKSEALSPSIKKGSFVRRLSLISFSILAGVIGLMLLINKTEVLESLQIDVVPSSNSSNSNNSPVSIPTSAAGPHLTQPGQTPTDEEWETLINKNNPSTYKEFLDKAQINENVMLVFSRKLLEYKGHQSISVGFDYLEWTSREWKTSQSVFYHMRRDESGIFYFQRGNNKEVPEERLITAWSGLDNTPLLYGMVIDSEISQIRITDGKQEQHLAKIIPHSDGYTYWYAEMSSREEPYTVESLNSEGQVLTSDVFYSY</sequence>
<gene>
    <name evidence="3" type="ORF">A7K91_16060</name>
</gene>
<name>A0A1A5YEW6_9BACL</name>
<reference evidence="3 4" key="1">
    <citation type="submission" date="2016-05" db="EMBL/GenBank/DDBJ databases">
        <title>Paenibacillus oryzae. sp. nov., isolated from the rice root.</title>
        <authorList>
            <person name="Zhang J."/>
            <person name="Zhang X."/>
        </authorList>
    </citation>
    <scope>NUCLEOTIDE SEQUENCE [LARGE SCALE GENOMIC DNA]</scope>
    <source>
        <strain evidence="3 4">1DrF-4</strain>
    </source>
</reference>
<comment type="caution">
    <text evidence="3">The sequence shown here is derived from an EMBL/GenBank/DDBJ whole genome shotgun (WGS) entry which is preliminary data.</text>
</comment>
<evidence type="ECO:0000313" key="4">
    <source>
        <dbReference type="Proteomes" id="UP000092024"/>
    </source>
</evidence>
<dbReference type="OrthoDB" id="2605249at2"/>
<evidence type="ECO:0000313" key="3">
    <source>
        <dbReference type="EMBL" id="OBR64129.1"/>
    </source>
</evidence>
<feature type="transmembrane region" description="Helical" evidence="2">
    <location>
        <begin position="48"/>
        <end position="66"/>
    </location>
</feature>
<evidence type="ECO:0000256" key="2">
    <source>
        <dbReference type="SAM" id="Phobius"/>
    </source>
</evidence>